<dbReference type="Pfam" id="PF06993">
    <property type="entry name" value="DUF1304"/>
    <property type="match status" value="1"/>
</dbReference>
<proteinExistence type="predicted"/>
<name>A0ABZ0CQZ1_9BURK</name>
<evidence type="ECO:0000313" key="3">
    <source>
        <dbReference type="Proteomes" id="UP001303946"/>
    </source>
</evidence>
<feature type="transmembrane region" description="Helical" evidence="1">
    <location>
        <begin position="87"/>
        <end position="105"/>
    </location>
</feature>
<evidence type="ECO:0000256" key="1">
    <source>
        <dbReference type="SAM" id="Phobius"/>
    </source>
</evidence>
<keyword evidence="3" id="KW-1185">Reference proteome</keyword>
<sequence>MNRLAKALILFVIVFHMLAFVIEAFLWMRPAIYEFSLSRFQTVVPLGLHDQALLLKPLFINQGFYNLFLAIAGVAGLILVTRGKKEAGHALVGYMCASAVGAGVVLAFTSIAYIGALLQALPAAVALAAMLRASPSPALANAGA</sequence>
<dbReference type="EMBL" id="CP136336">
    <property type="protein sequence ID" value="WOB06936.1"/>
    <property type="molecule type" value="Genomic_DNA"/>
</dbReference>
<keyword evidence="1" id="KW-0472">Membrane</keyword>
<protein>
    <submittedName>
        <fullName evidence="2">DUF1304 family protein</fullName>
    </submittedName>
</protein>
<accession>A0ABZ0CQZ1</accession>
<feature type="transmembrane region" description="Helical" evidence="1">
    <location>
        <begin position="63"/>
        <end position="80"/>
    </location>
</feature>
<dbReference type="InterPro" id="IPR009732">
    <property type="entry name" value="DUF1304"/>
</dbReference>
<feature type="transmembrane region" description="Helical" evidence="1">
    <location>
        <begin position="7"/>
        <end position="28"/>
    </location>
</feature>
<gene>
    <name evidence="2" type="ORF">RXV79_18660</name>
</gene>
<dbReference type="Proteomes" id="UP001303946">
    <property type="component" value="Chromosome"/>
</dbReference>
<reference evidence="2 3" key="1">
    <citation type="submission" date="2023-10" db="EMBL/GenBank/DDBJ databases">
        <title>Bacteria for the degradation of biodegradable plastic PBAT(Polybutylene adipate terephthalate).</title>
        <authorList>
            <person name="Weon H.-Y."/>
            <person name="Yeon J."/>
        </authorList>
    </citation>
    <scope>NUCLEOTIDE SEQUENCE [LARGE SCALE GENOMIC DNA]</scope>
    <source>
        <strain evidence="2 3">SBD 7-3</strain>
    </source>
</reference>
<organism evidence="2 3">
    <name type="scientific">Piscinibacter gummiphilus</name>
    <dbReference type="NCBI Taxonomy" id="946333"/>
    <lineage>
        <taxon>Bacteria</taxon>
        <taxon>Pseudomonadati</taxon>
        <taxon>Pseudomonadota</taxon>
        <taxon>Betaproteobacteria</taxon>
        <taxon>Burkholderiales</taxon>
        <taxon>Sphaerotilaceae</taxon>
        <taxon>Piscinibacter</taxon>
    </lineage>
</organism>
<evidence type="ECO:0000313" key="2">
    <source>
        <dbReference type="EMBL" id="WOB06936.1"/>
    </source>
</evidence>
<keyword evidence="1" id="KW-0812">Transmembrane</keyword>
<keyword evidence="1" id="KW-1133">Transmembrane helix</keyword>
<dbReference type="RefSeq" id="WP_316699586.1">
    <property type="nucleotide sequence ID" value="NZ_CP136336.1"/>
</dbReference>